<dbReference type="HOGENOM" id="CLU_1158826_0_0_1"/>
<reference evidence="2" key="2">
    <citation type="submission" date="2015-01" db="EMBL/GenBank/DDBJ databases">
        <title>Evolutionary Origins and Diversification of the Mycorrhizal Mutualists.</title>
        <authorList>
            <consortium name="DOE Joint Genome Institute"/>
            <consortium name="Mycorrhizal Genomics Consortium"/>
            <person name="Kohler A."/>
            <person name="Kuo A."/>
            <person name="Nagy L.G."/>
            <person name="Floudas D."/>
            <person name="Copeland A."/>
            <person name="Barry K.W."/>
            <person name="Cichocki N."/>
            <person name="Veneault-Fourrey C."/>
            <person name="LaButti K."/>
            <person name="Lindquist E.A."/>
            <person name="Lipzen A."/>
            <person name="Lundell T."/>
            <person name="Morin E."/>
            <person name="Murat C."/>
            <person name="Riley R."/>
            <person name="Ohm R."/>
            <person name="Sun H."/>
            <person name="Tunlid A."/>
            <person name="Henrissat B."/>
            <person name="Grigoriev I.V."/>
            <person name="Hibbett D.S."/>
            <person name="Martin F."/>
        </authorList>
    </citation>
    <scope>NUCLEOTIDE SEQUENCE [LARGE SCALE GENOMIC DNA]</scope>
    <source>
        <strain evidence="2">MUT 4182</strain>
    </source>
</reference>
<sequence length="274" mass="30794">LPSSFTEAQREAYGLVALAKQEAELRIGNAHDYLSGLRDALGLRSLLVQAKKTHIRGQIKTTRAEASIERAAKVVQRQEAGYKRNWRAMGILDVKTSLGQPGYGLQELQEGDIKGLQSFIENPQYNGDPAQLPWIWRSFGGSAPTTASTSEVQKLTWVHSQASRDRWWEEHVLLRAESERVVLAFRHAAREWRAVQPSAELPSEVQRGIRAYGQKKGAMYEELTKEAAVFQALVNKHWSVTLEKQARAALAEIEESSEHMAAEPIIFEDADDLY</sequence>
<reference evidence="1 2" key="1">
    <citation type="submission" date="2014-04" db="EMBL/GenBank/DDBJ databases">
        <authorList>
            <consortium name="DOE Joint Genome Institute"/>
            <person name="Kuo A."/>
            <person name="Girlanda M."/>
            <person name="Perotto S."/>
            <person name="Kohler A."/>
            <person name="Nagy L.G."/>
            <person name="Floudas D."/>
            <person name="Copeland A."/>
            <person name="Barry K.W."/>
            <person name="Cichocki N."/>
            <person name="Veneault-Fourrey C."/>
            <person name="LaButti K."/>
            <person name="Lindquist E.A."/>
            <person name="Lipzen A."/>
            <person name="Lundell T."/>
            <person name="Morin E."/>
            <person name="Murat C."/>
            <person name="Sun H."/>
            <person name="Tunlid A."/>
            <person name="Henrissat B."/>
            <person name="Grigoriev I.V."/>
            <person name="Hibbett D.S."/>
            <person name="Martin F."/>
            <person name="Nordberg H.P."/>
            <person name="Cantor M.N."/>
            <person name="Hua S.X."/>
        </authorList>
    </citation>
    <scope>NUCLEOTIDE SEQUENCE [LARGE SCALE GENOMIC DNA]</scope>
    <source>
        <strain evidence="1 2">MUT 4182</strain>
    </source>
</reference>
<name>A0A0C3L4C0_9AGAM</name>
<accession>A0A0C3L4C0</accession>
<organism evidence="1 2">
    <name type="scientific">Tulasnella calospora MUT 4182</name>
    <dbReference type="NCBI Taxonomy" id="1051891"/>
    <lineage>
        <taxon>Eukaryota</taxon>
        <taxon>Fungi</taxon>
        <taxon>Dikarya</taxon>
        <taxon>Basidiomycota</taxon>
        <taxon>Agaricomycotina</taxon>
        <taxon>Agaricomycetes</taxon>
        <taxon>Cantharellales</taxon>
        <taxon>Tulasnellaceae</taxon>
        <taxon>Tulasnella</taxon>
    </lineage>
</organism>
<dbReference type="AlphaFoldDB" id="A0A0C3L4C0"/>
<evidence type="ECO:0000313" key="1">
    <source>
        <dbReference type="EMBL" id="KIO16467.1"/>
    </source>
</evidence>
<dbReference type="STRING" id="1051891.A0A0C3L4C0"/>
<feature type="non-terminal residue" evidence="1">
    <location>
        <position position="1"/>
    </location>
</feature>
<evidence type="ECO:0000313" key="2">
    <source>
        <dbReference type="Proteomes" id="UP000054248"/>
    </source>
</evidence>
<dbReference type="Proteomes" id="UP000054248">
    <property type="component" value="Unassembled WGS sequence"/>
</dbReference>
<proteinExistence type="predicted"/>
<keyword evidence="2" id="KW-1185">Reference proteome</keyword>
<dbReference type="OrthoDB" id="3257768at2759"/>
<dbReference type="EMBL" id="KN823558">
    <property type="protein sequence ID" value="KIO16467.1"/>
    <property type="molecule type" value="Genomic_DNA"/>
</dbReference>
<gene>
    <name evidence="1" type="ORF">M407DRAFT_85990</name>
</gene>
<protein>
    <submittedName>
        <fullName evidence="1">Uncharacterized protein</fullName>
    </submittedName>
</protein>